<comment type="caution">
    <text evidence="2">The sequence shown here is derived from an EMBL/GenBank/DDBJ whole genome shotgun (WGS) entry which is preliminary data.</text>
</comment>
<proteinExistence type="predicted"/>
<protein>
    <submittedName>
        <fullName evidence="2">Uncharacterized protein</fullName>
    </submittedName>
</protein>
<feature type="compositionally biased region" description="Polar residues" evidence="1">
    <location>
        <begin position="129"/>
        <end position="138"/>
    </location>
</feature>
<dbReference type="AlphaFoldDB" id="A0AAV5MV16"/>
<dbReference type="Proteomes" id="UP001054252">
    <property type="component" value="Unassembled WGS sequence"/>
</dbReference>
<accession>A0AAV5MV16</accession>
<name>A0AAV5MV16_9ROSI</name>
<feature type="region of interest" description="Disordered" evidence="1">
    <location>
        <begin position="43"/>
        <end position="66"/>
    </location>
</feature>
<evidence type="ECO:0000313" key="2">
    <source>
        <dbReference type="EMBL" id="GKV53452.1"/>
    </source>
</evidence>
<feature type="compositionally biased region" description="Basic and acidic residues" evidence="1">
    <location>
        <begin position="115"/>
        <end position="128"/>
    </location>
</feature>
<gene>
    <name evidence="2" type="ORF">SLEP1_g59974</name>
</gene>
<sequence>MEEGRRNVLSSNFIREEINLVEGRLITSPLLIASSSGISSALQGDLLGKSNGAEGPTNGERSQGITSNMKLYETLLRISPIRAQRLPCLSWLDQPNRRFPTSLPHGEQRKKKEKQRLEWESQSRKEDSSLLSLIQNRA</sequence>
<reference evidence="2 3" key="1">
    <citation type="journal article" date="2021" name="Commun. Biol.">
        <title>The genome of Shorea leprosula (Dipterocarpaceae) highlights the ecological relevance of drought in aseasonal tropical rainforests.</title>
        <authorList>
            <person name="Ng K.K.S."/>
            <person name="Kobayashi M.J."/>
            <person name="Fawcett J.A."/>
            <person name="Hatakeyama M."/>
            <person name="Paape T."/>
            <person name="Ng C.H."/>
            <person name="Ang C.C."/>
            <person name="Tnah L.H."/>
            <person name="Lee C.T."/>
            <person name="Nishiyama T."/>
            <person name="Sese J."/>
            <person name="O'Brien M.J."/>
            <person name="Copetti D."/>
            <person name="Mohd Noor M.I."/>
            <person name="Ong R.C."/>
            <person name="Putra M."/>
            <person name="Sireger I.Z."/>
            <person name="Indrioko S."/>
            <person name="Kosugi Y."/>
            <person name="Izuno A."/>
            <person name="Isagi Y."/>
            <person name="Lee S.L."/>
            <person name="Shimizu K.K."/>
        </authorList>
    </citation>
    <scope>NUCLEOTIDE SEQUENCE [LARGE SCALE GENOMIC DNA]</scope>
    <source>
        <strain evidence="2">214</strain>
    </source>
</reference>
<dbReference type="EMBL" id="BPVZ01001399">
    <property type="protein sequence ID" value="GKV53452.1"/>
    <property type="molecule type" value="Genomic_DNA"/>
</dbReference>
<organism evidence="2 3">
    <name type="scientific">Rubroshorea leprosula</name>
    <dbReference type="NCBI Taxonomy" id="152421"/>
    <lineage>
        <taxon>Eukaryota</taxon>
        <taxon>Viridiplantae</taxon>
        <taxon>Streptophyta</taxon>
        <taxon>Embryophyta</taxon>
        <taxon>Tracheophyta</taxon>
        <taxon>Spermatophyta</taxon>
        <taxon>Magnoliopsida</taxon>
        <taxon>eudicotyledons</taxon>
        <taxon>Gunneridae</taxon>
        <taxon>Pentapetalae</taxon>
        <taxon>rosids</taxon>
        <taxon>malvids</taxon>
        <taxon>Malvales</taxon>
        <taxon>Dipterocarpaceae</taxon>
        <taxon>Rubroshorea</taxon>
    </lineage>
</organism>
<evidence type="ECO:0000313" key="3">
    <source>
        <dbReference type="Proteomes" id="UP001054252"/>
    </source>
</evidence>
<evidence type="ECO:0000256" key="1">
    <source>
        <dbReference type="SAM" id="MobiDB-lite"/>
    </source>
</evidence>
<keyword evidence="3" id="KW-1185">Reference proteome</keyword>
<feature type="region of interest" description="Disordered" evidence="1">
    <location>
        <begin position="93"/>
        <end position="138"/>
    </location>
</feature>